<dbReference type="AlphaFoldDB" id="A0A4C1UT36"/>
<gene>
    <name evidence="1" type="ORF">EVAR_22081_1</name>
</gene>
<dbReference type="Proteomes" id="UP000299102">
    <property type="component" value="Unassembled WGS sequence"/>
</dbReference>
<comment type="caution">
    <text evidence="1">The sequence shown here is derived from an EMBL/GenBank/DDBJ whole genome shotgun (WGS) entry which is preliminary data.</text>
</comment>
<sequence length="76" mass="8809">MLVYDYHLKARVDAGEYQRPNLYQAIQGLTFISRQQLKIARNTEQQQRRWSPGALRGARIVKPFLIQPEPCPASPE</sequence>
<keyword evidence="2" id="KW-1185">Reference proteome</keyword>
<dbReference type="EMBL" id="BGZK01000220">
    <property type="protein sequence ID" value="GBP29469.1"/>
    <property type="molecule type" value="Genomic_DNA"/>
</dbReference>
<evidence type="ECO:0000313" key="1">
    <source>
        <dbReference type="EMBL" id="GBP29469.1"/>
    </source>
</evidence>
<evidence type="ECO:0000313" key="2">
    <source>
        <dbReference type="Proteomes" id="UP000299102"/>
    </source>
</evidence>
<protein>
    <submittedName>
        <fullName evidence="1">Uncharacterized protein</fullName>
    </submittedName>
</protein>
<name>A0A4C1UT36_EUMVA</name>
<organism evidence="1 2">
    <name type="scientific">Eumeta variegata</name>
    <name type="common">Bagworm moth</name>
    <name type="synonym">Eumeta japonica</name>
    <dbReference type="NCBI Taxonomy" id="151549"/>
    <lineage>
        <taxon>Eukaryota</taxon>
        <taxon>Metazoa</taxon>
        <taxon>Ecdysozoa</taxon>
        <taxon>Arthropoda</taxon>
        <taxon>Hexapoda</taxon>
        <taxon>Insecta</taxon>
        <taxon>Pterygota</taxon>
        <taxon>Neoptera</taxon>
        <taxon>Endopterygota</taxon>
        <taxon>Lepidoptera</taxon>
        <taxon>Glossata</taxon>
        <taxon>Ditrysia</taxon>
        <taxon>Tineoidea</taxon>
        <taxon>Psychidae</taxon>
        <taxon>Oiketicinae</taxon>
        <taxon>Eumeta</taxon>
    </lineage>
</organism>
<proteinExistence type="predicted"/>
<reference evidence="1 2" key="1">
    <citation type="journal article" date="2019" name="Commun. Biol.">
        <title>The bagworm genome reveals a unique fibroin gene that provides high tensile strength.</title>
        <authorList>
            <person name="Kono N."/>
            <person name="Nakamura H."/>
            <person name="Ohtoshi R."/>
            <person name="Tomita M."/>
            <person name="Numata K."/>
            <person name="Arakawa K."/>
        </authorList>
    </citation>
    <scope>NUCLEOTIDE SEQUENCE [LARGE SCALE GENOMIC DNA]</scope>
</reference>
<accession>A0A4C1UT36</accession>